<dbReference type="AlphaFoldDB" id="A0ABD1YRF7"/>
<reference evidence="1 2" key="1">
    <citation type="submission" date="2024-09" db="EMBL/GenBank/DDBJ databases">
        <title>Chromosome-scale assembly of Riccia fluitans.</title>
        <authorList>
            <person name="Paukszto L."/>
            <person name="Sawicki J."/>
            <person name="Karawczyk K."/>
            <person name="Piernik-Szablinska J."/>
            <person name="Szczecinska M."/>
            <person name="Mazdziarz M."/>
        </authorList>
    </citation>
    <scope>NUCLEOTIDE SEQUENCE [LARGE SCALE GENOMIC DNA]</scope>
    <source>
        <strain evidence="1">Rf_01</strain>
        <tissue evidence="1">Aerial parts of the thallus</tissue>
    </source>
</reference>
<gene>
    <name evidence="1" type="ORF">R1flu_004840</name>
</gene>
<accession>A0ABD1YRF7</accession>
<name>A0ABD1YRF7_9MARC</name>
<comment type="caution">
    <text evidence="1">The sequence shown here is derived from an EMBL/GenBank/DDBJ whole genome shotgun (WGS) entry which is preliminary data.</text>
</comment>
<evidence type="ECO:0000313" key="1">
    <source>
        <dbReference type="EMBL" id="KAL2633361.1"/>
    </source>
</evidence>
<protein>
    <submittedName>
        <fullName evidence="1">Uncharacterized protein</fullName>
    </submittedName>
</protein>
<organism evidence="1 2">
    <name type="scientific">Riccia fluitans</name>
    <dbReference type="NCBI Taxonomy" id="41844"/>
    <lineage>
        <taxon>Eukaryota</taxon>
        <taxon>Viridiplantae</taxon>
        <taxon>Streptophyta</taxon>
        <taxon>Embryophyta</taxon>
        <taxon>Marchantiophyta</taxon>
        <taxon>Marchantiopsida</taxon>
        <taxon>Marchantiidae</taxon>
        <taxon>Marchantiales</taxon>
        <taxon>Ricciaceae</taxon>
        <taxon>Riccia</taxon>
    </lineage>
</organism>
<evidence type="ECO:0000313" key="2">
    <source>
        <dbReference type="Proteomes" id="UP001605036"/>
    </source>
</evidence>
<dbReference type="Proteomes" id="UP001605036">
    <property type="component" value="Unassembled WGS sequence"/>
</dbReference>
<proteinExistence type="predicted"/>
<keyword evidence="2" id="KW-1185">Reference proteome</keyword>
<dbReference type="EMBL" id="JBHFFA010000003">
    <property type="protein sequence ID" value="KAL2633361.1"/>
    <property type="molecule type" value="Genomic_DNA"/>
</dbReference>
<sequence length="81" mass="8805">MRATEEFCTGGGGEVRSTLNLIRWAPVDWKRSAPVVAELNLGPTSATTFTGNLSSSTDSRIRLQCRCLLGHVSCAVSFRFN</sequence>